<protein>
    <submittedName>
        <fullName evidence="1">Uncharacterized protein</fullName>
    </submittedName>
</protein>
<evidence type="ECO:0000313" key="1">
    <source>
        <dbReference type="EMBL" id="VEN35837.1"/>
    </source>
</evidence>
<dbReference type="Proteomes" id="UP000410492">
    <property type="component" value="Unassembled WGS sequence"/>
</dbReference>
<sequence>MADKLNAEFWSVSSRTGENLNDMFNRVAALAFDKIMMKTHEGPILQIPIGKSLIDLNRIEPRGARRGCLPSGCQ</sequence>
<name>A0A653BJQ9_CALMS</name>
<reference evidence="1 2" key="1">
    <citation type="submission" date="2019-01" db="EMBL/GenBank/DDBJ databases">
        <authorList>
            <person name="Sayadi A."/>
        </authorList>
    </citation>
    <scope>NUCLEOTIDE SEQUENCE [LARGE SCALE GENOMIC DNA]</scope>
</reference>
<evidence type="ECO:0000313" key="2">
    <source>
        <dbReference type="Proteomes" id="UP000410492"/>
    </source>
</evidence>
<proteinExistence type="predicted"/>
<dbReference type="AlphaFoldDB" id="A0A653BJQ9"/>
<dbReference type="EMBL" id="CAACVG010001905">
    <property type="protein sequence ID" value="VEN35837.1"/>
    <property type="molecule type" value="Genomic_DNA"/>
</dbReference>
<keyword evidence="2" id="KW-1185">Reference proteome</keyword>
<accession>A0A653BJQ9</accession>
<organism evidence="1 2">
    <name type="scientific">Callosobruchus maculatus</name>
    <name type="common">Southern cowpea weevil</name>
    <name type="synonym">Pulse bruchid</name>
    <dbReference type="NCBI Taxonomy" id="64391"/>
    <lineage>
        <taxon>Eukaryota</taxon>
        <taxon>Metazoa</taxon>
        <taxon>Ecdysozoa</taxon>
        <taxon>Arthropoda</taxon>
        <taxon>Hexapoda</taxon>
        <taxon>Insecta</taxon>
        <taxon>Pterygota</taxon>
        <taxon>Neoptera</taxon>
        <taxon>Endopterygota</taxon>
        <taxon>Coleoptera</taxon>
        <taxon>Polyphaga</taxon>
        <taxon>Cucujiformia</taxon>
        <taxon>Chrysomeloidea</taxon>
        <taxon>Chrysomelidae</taxon>
        <taxon>Bruchinae</taxon>
        <taxon>Bruchini</taxon>
        <taxon>Callosobruchus</taxon>
    </lineage>
</organism>
<gene>
    <name evidence="1" type="ORF">CALMAC_LOCUS1631</name>
</gene>